<dbReference type="OrthoDB" id="3126137at2759"/>
<protein>
    <recommendedName>
        <fullName evidence="3">DGQHR domain-containing protein</fullName>
    </recommendedName>
</protein>
<feature type="non-terminal residue" evidence="1">
    <location>
        <position position="507"/>
    </location>
</feature>
<evidence type="ECO:0008006" key="3">
    <source>
        <dbReference type="Google" id="ProtNLM"/>
    </source>
</evidence>
<gene>
    <name evidence="1" type="ORF">BDN70DRAFT_902330</name>
</gene>
<proteinExistence type="predicted"/>
<feature type="non-terminal residue" evidence="1">
    <location>
        <position position="1"/>
    </location>
</feature>
<evidence type="ECO:0000313" key="1">
    <source>
        <dbReference type="EMBL" id="KAF9470172.1"/>
    </source>
</evidence>
<evidence type="ECO:0000313" key="2">
    <source>
        <dbReference type="Proteomes" id="UP000807469"/>
    </source>
</evidence>
<keyword evidence="2" id="KW-1185">Reference proteome</keyword>
<name>A0A9P5YJD0_9AGAR</name>
<accession>A0A9P5YJD0</accession>
<dbReference type="EMBL" id="MU156199">
    <property type="protein sequence ID" value="KAF9470172.1"/>
    <property type="molecule type" value="Genomic_DNA"/>
</dbReference>
<dbReference type="Proteomes" id="UP000807469">
    <property type="component" value="Unassembled WGS sequence"/>
</dbReference>
<sequence>LLKSDSVNVEVDHILRECTIATCIGRLDMLSSSPLQRELDPQIVLRIQTDFGEHPMRFMLSNPLIVICSTPDLLSVANFARDECFRVTDPELSFELVDGQHRVQAMRDWCTDRGCPNEHIVWPMRVLHPGIRDLAPAGFLERIMLHSNTALVSKEMNLIDQLRILAEACVRDNDLNGSLTINFVQHCSDDNDVKSSNVDLKRILVWREVAEALVTSQLLRQPMWRDDANSQGKVVVDFLNTLVAFRLPEFVVPIIHAAAEVSQAVEKIIERPCDLSLLVDSCELFKRTGCIEPEEKVKWIIDRPTVSLIREAVKDICMKHSVPSLLYHPRVDVVYATACKRKSKGYKFERAVLSKWLEFGKDVVKLAMAISLDIQTANQSFAKPRGENLNIPVLPLTTPFGRLAQAANPTNVDEWKKSVQACLSPIKLGRLIPPMSELLESLEDQTGKKHDRRLNEIVGHPESVEAFCSLVVVLLETHQCWWELIATIGIVRPGQPIGCTAGAANPS</sequence>
<comment type="caution">
    <text evidence="1">The sequence shown here is derived from an EMBL/GenBank/DDBJ whole genome shotgun (WGS) entry which is preliminary data.</text>
</comment>
<organism evidence="1 2">
    <name type="scientific">Pholiota conissans</name>
    <dbReference type="NCBI Taxonomy" id="109636"/>
    <lineage>
        <taxon>Eukaryota</taxon>
        <taxon>Fungi</taxon>
        <taxon>Dikarya</taxon>
        <taxon>Basidiomycota</taxon>
        <taxon>Agaricomycotina</taxon>
        <taxon>Agaricomycetes</taxon>
        <taxon>Agaricomycetidae</taxon>
        <taxon>Agaricales</taxon>
        <taxon>Agaricineae</taxon>
        <taxon>Strophariaceae</taxon>
        <taxon>Pholiota</taxon>
    </lineage>
</organism>
<reference evidence="1" key="1">
    <citation type="submission" date="2020-11" db="EMBL/GenBank/DDBJ databases">
        <authorList>
            <consortium name="DOE Joint Genome Institute"/>
            <person name="Ahrendt S."/>
            <person name="Riley R."/>
            <person name="Andreopoulos W."/>
            <person name="Labutti K."/>
            <person name="Pangilinan J."/>
            <person name="Ruiz-Duenas F.J."/>
            <person name="Barrasa J.M."/>
            <person name="Sanchez-Garcia M."/>
            <person name="Camarero S."/>
            <person name="Miyauchi S."/>
            <person name="Serrano A."/>
            <person name="Linde D."/>
            <person name="Babiker R."/>
            <person name="Drula E."/>
            <person name="Ayuso-Fernandez I."/>
            <person name="Pacheco R."/>
            <person name="Padilla G."/>
            <person name="Ferreira P."/>
            <person name="Barriuso J."/>
            <person name="Kellner H."/>
            <person name="Castanera R."/>
            <person name="Alfaro M."/>
            <person name="Ramirez L."/>
            <person name="Pisabarro A.G."/>
            <person name="Kuo A."/>
            <person name="Tritt A."/>
            <person name="Lipzen A."/>
            <person name="He G."/>
            <person name="Yan M."/>
            <person name="Ng V."/>
            <person name="Cullen D."/>
            <person name="Martin F."/>
            <person name="Rosso M.-N."/>
            <person name="Henrissat B."/>
            <person name="Hibbett D."/>
            <person name="Martinez A.T."/>
            <person name="Grigoriev I.V."/>
        </authorList>
    </citation>
    <scope>NUCLEOTIDE SEQUENCE</scope>
    <source>
        <strain evidence="1">CIRM-BRFM 674</strain>
    </source>
</reference>
<dbReference type="AlphaFoldDB" id="A0A9P5YJD0"/>